<dbReference type="CDD" id="cd16143">
    <property type="entry name" value="ARS_like"/>
    <property type="match status" value="1"/>
</dbReference>
<feature type="domain" description="Sulfatase N-terminal" evidence="6">
    <location>
        <begin position="34"/>
        <end position="387"/>
    </location>
</feature>
<evidence type="ECO:0000256" key="4">
    <source>
        <dbReference type="ARBA" id="ARBA00022837"/>
    </source>
</evidence>
<accession>A0A517LVX3</accession>
<comment type="similarity">
    <text evidence="1">Belongs to the sulfatase family.</text>
</comment>
<keyword evidence="3 7" id="KW-0378">Hydrolase</keyword>
<dbReference type="PROSITE" id="PS00523">
    <property type="entry name" value="SULFATASE_1"/>
    <property type="match status" value="1"/>
</dbReference>
<evidence type="ECO:0000256" key="5">
    <source>
        <dbReference type="SAM" id="SignalP"/>
    </source>
</evidence>
<dbReference type="AlphaFoldDB" id="A0A517LVX3"/>
<dbReference type="OrthoDB" id="9783154at2"/>
<dbReference type="RefSeq" id="WP_145342729.1">
    <property type="nucleotide sequence ID" value="NZ_CP036261.1"/>
</dbReference>
<feature type="signal peptide" evidence="5">
    <location>
        <begin position="1"/>
        <end position="18"/>
    </location>
</feature>
<organism evidence="7 8">
    <name type="scientific">Rosistilla ulvae</name>
    <dbReference type="NCBI Taxonomy" id="1930277"/>
    <lineage>
        <taxon>Bacteria</taxon>
        <taxon>Pseudomonadati</taxon>
        <taxon>Planctomycetota</taxon>
        <taxon>Planctomycetia</taxon>
        <taxon>Pirellulales</taxon>
        <taxon>Pirellulaceae</taxon>
        <taxon>Rosistilla</taxon>
    </lineage>
</organism>
<dbReference type="PROSITE" id="PS00149">
    <property type="entry name" value="SULFATASE_2"/>
    <property type="match status" value="1"/>
</dbReference>
<keyword evidence="4" id="KW-0106">Calcium</keyword>
<dbReference type="GO" id="GO:0046872">
    <property type="term" value="F:metal ion binding"/>
    <property type="evidence" value="ECO:0007669"/>
    <property type="project" value="UniProtKB-KW"/>
</dbReference>
<evidence type="ECO:0000259" key="6">
    <source>
        <dbReference type="Pfam" id="PF00884"/>
    </source>
</evidence>
<dbReference type="EC" id="3.1.6.1" evidence="7"/>
<dbReference type="InterPro" id="IPR024607">
    <property type="entry name" value="Sulfatase_CS"/>
</dbReference>
<dbReference type="InterPro" id="IPR017850">
    <property type="entry name" value="Alkaline_phosphatase_core_sf"/>
</dbReference>
<keyword evidence="5" id="KW-0732">Signal</keyword>
<dbReference type="PANTHER" id="PTHR42693:SF53">
    <property type="entry name" value="ENDO-4-O-SULFATASE"/>
    <property type="match status" value="1"/>
</dbReference>
<sequence precursor="true">MRCLVVSVVLFISCLGVGGDATEGKAQAAEPSRPNIVYILADDMGIGDVQAFNPEGKIATPAMNRLAAEGMRFNDAHSGSAVCSPTRYGILTGRYSWRTRLQSGVTWGYSLPLIDSQRMTVASMLKSQGYNTACIGKWHLGLEWGLKDPSKKPSDDPREPWDNIDFAKPITSGPLQLGFDTFFGISASLDMHPYVYIEDDHLTDIPTKEVAASGGKKFWRKGPVGDDFQHIGVLDRLTSRAVDYIETQSADKPFFLYFPLPAPHTPIIPTEAFQNKSGLNEWGDFVMQVDSVVGSVMQAIEKQGLTDNTLIIVTSDNGATPKADFAELKAKGHNPSSVYRGNKADAFEGGHRVAFIARWPAVIAAGTASDATICHTDLLATAAEATGAELPADAAVDSVSMLPLMKDADTPTVREATVHHSVNGSFAIRKGSWKLMFCPGSGGWSTPRPPAARKQKLPPLQLFDLATDIGETKNVADSHPEVVQELSQLMAQYIERGRSTPGADQENEVEIRLMK</sequence>
<dbReference type="PANTHER" id="PTHR42693">
    <property type="entry name" value="ARYLSULFATASE FAMILY MEMBER"/>
    <property type="match status" value="1"/>
</dbReference>
<name>A0A517LVX3_9BACT</name>
<evidence type="ECO:0000256" key="3">
    <source>
        <dbReference type="ARBA" id="ARBA00022801"/>
    </source>
</evidence>
<dbReference type="Gene3D" id="3.30.1120.10">
    <property type="match status" value="1"/>
</dbReference>
<keyword evidence="2" id="KW-0479">Metal-binding</keyword>
<dbReference type="Pfam" id="PF00884">
    <property type="entry name" value="Sulfatase"/>
    <property type="match status" value="1"/>
</dbReference>
<reference evidence="7 8" key="1">
    <citation type="submission" date="2019-02" db="EMBL/GenBank/DDBJ databases">
        <title>Deep-cultivation of Planctomycetes and their phenomic and genomic characterization uncovers novel biology.</title>
        <authorList>
            <person name="Wiegand S."/>
            <person name="Jogler M."/>
            <person name="Boedeker C."/>
            <person name="Pinto D."/>
            <person name="Vollmers J."/>
            <person name="Rivas-Marin E."/>
            <person name="Kohn T."/>
            <person name="Peeters S.H."/>
            <person name="Heuer A."/>
            <person name="Rast P."/>
            <person name="Oberbeckmann S."/>
            <person name="Bunk B."/>
            <person name="Jeske O."/>
            <person name="Meyerdierks A."/>
            <person name="Storesund J.E."/>
            <person name="Kallscheuer N."/>
            <person name="Luecker S."/>
            <person name="Lage O.M."/>
            <person name="Pohl T."/>
            <person name="Merkel B.J."/>
            <person name="Hornburger P."/>
            <person name="Mueller R.-W."/>
            <person name="Bruemmer F."/>
            <person name="Labrenz M."/>
            <person name="Spormann A.M."/>
            <person name="Op den Camp H."/>
            <person name="Overmann J."/>
            <person name="Amann R."/>
            <person name="Jetten M.S.M."/>
            <person name="Mascher T."/>
            <person name="Medema M.H."/>
            <person name="Devos D.P."/>
            <person name="Kaster A.-K."/>
            <person name="Ovreas L."/>
            <person name="Rohde M."/>
            <person name="Galperin M.Y."/>
            <person name="Jogler C."/>
        </authorList>
    </citation>
    <scope>NUCLEOTIDE SEQUENCE [LARGE SCALE GENOMIC DNA]</scope>
    <source>
        <strain evidence="7 8">EC9</strain>
    </source>
</reference>
<dbReference type="EMBL" id="CP036261">
    <property type="protein sequence ID" value="QDS86781.1"/>
    <property type="molecule type" value="Genomic_DNA"/>
</dbReference>
<dbReference type="KEGG" id="ruv:EC9_09550"/>
<protein>
    <submittedName>
        <fullName evidence="7">Arylsulfatase</fullName>
        <ecNumber evidence="7">3.1.6.1</ecNumber>
    </submittedName>
</protein>
<dbReference type="Gene3D" id="3.40.720.10">
    <property type="entry name" value="Alkaline Phosphatase, subunit A"/>
    <property type="match status" value="1"/>
</dbReference>
<evidence type="ECO:0000256" key="2">
    <source>
        <dbReference type="ARBA" id="ARBA00022723"/>
    </source>
</evidence>
<dbReference type="InterPro" id="IPR000917">
    <property type="entry name" value="Sulfatase_N"/>
</dbReference>
<gene>
    <name evidence="7" type="primary">atsA_4</name>
    <name evidence="7" type="ORF">EC9_09550</name>
</gene>
<feature type="chain" id="PRO_5022077262" evidence="5">
    <location>
        <begin position="19"/>
        <end position="515"/>
    </location>
</feature>
<keyword evidence="8" id="KW-1185">Reference proteome</keyword>
<evidence type="ECO:0000313" key="8">
    <source>
        <dbReference type="Proteomes" id="UP000319557"/>
    </source>
</evidence>
<dbReference type="InterPro" id="IPR050738">
    <property type="entry name" value="Sulfatase"/>
</dbReference>
<evidence type="ECO:0000256" key="1">
    <source>
        <dbReference type="ARBA" id="ARBA00008779"/>
    </source>
</evidence>
<proteinExistence type="inferred from homology"/>
<evidence type="ECO:0000313" key="7">
    <source>
        <dbReference type="EMBL" id="QDS86781.1"/>
    </source>
</evidence>
<dbReference type="GO" id="GO:0004065">
    <property type="term" value="F:arylsulfatase activity"/>
    <property type="evidence" value="ECO:0007669"/>
    <property type="project" value="UniProtKB-EC"/>
</dbReference>
<dbReference type="SUPFAM" id="SSF53649">
    <property type="entry name" value="Alkaline phosphatase-like"/>
    <property type="match status" value="1"/>
</dbReference>
<dbReference type="Proteomes" id="UP000319557">
    <property type="component" value="Chromosome"/>
</dbReference>